<protein>
    <submittedName>
        <fullName evidence="6">AAA+-type ATPase, SpoVK/Ycf46/Vps4 family</fullName>
    </submittedName>
</protein>
<comment type="similarity">
    <text evidence="1">Belongs to the CbxX/CfxQ family.</text>
</comment>
<dbReference type="SUPFAM" id="SSF52540">
    <property type="entry name" value="P-loop containing nucleoside triphosphate hydrolases"/>
    <property type="match status" value="1"/>
</dbReference>
<dbReference type="GO" id="GO:0005524">
    <property type="term" value="F:ATP binding"/>
    <property type="evidence" value="ECO:0007669"/>
    <property type="project" value="UniProtKB-KW"/>
</dbReference>
<dbReference type="Gene3D" id="1.10.8.60">
    <property type="match status" value="1"/>
</dbReference>
<dbReference type="PANTHER" id="PTHR43392">
    <property type="entry name" value="AAA-TYPE ATPASE FAMILY PROTEIN / ANKYRIN REPEAT FAMILY PROTEIN"/>
    <property type="match status" value="1"/>
</dbReference>
<evidence type="ECO:0000259" key="5">
    <source>
        <dbReference type="SMART" id="SM00382"/>
    </source>
</evidence>
<feature type="region of interest" description="Disordered" evidence="4">
    <location>
        <begin position="170"/>
        <end position="193"/>
    </location>
</feature>
<accession>A0A1T4MCZ1</accession>
<keyword evidence="7" id="KW-1185">Reference proteome</keyword>
<dbReference type="EMBL" id="FUXA01000007">
    <property type="protein sequence ID" value="SJZ64813.1"/>
    <property type="molecule type" value="Genomic_DNA"/>
</dbReference>
<name>A0A1T4MCZ1_9FIRM</name>
<dbReference type="InterPro" id="IPR003593">
    <property type="entry name" value="AAA+_ATPase"/>
</dbReference>
<reference evidence="6 7" key="1">
    <citation type="submission" date="2017-02" db="EMBL/GenBank/DDBJ databases">
        <authorList>
            <person name="Peterson S.W."/>
        </authorList>
    </citation>
    <scope>NUCLEOTIDE SEQUENCE [LARGE SCALE GENOMIC DNA]</scope>
    <source>
        <strain evidence="6 7">ATCC 17233</strain>
    </source>
</reference>
<keyword evidence="2" id="KW-0547">Nucleotide-binding</keyword>
<dbReference type="SMART" id="SM00382">
    <property type="entry name" value="AAA"/>
    <property type="match status" value="1"/>
</dbReference>
<dbReference type="Proteomes" id="UP000189857">
    <property type="component" value="Unassembled WGS sequence"/>
</dbReference>
<dbReference type="FunFam" id="3.40.50.300:FF:000216">
    <property type="entry name" value="Type VII secretion ATPase EccA"/>
    <property type="match status" value="1"/>
</dbReference>
<dbReference type="PANTHER" id="PTHR43392:SF2">
    <property type="entry name" value="AAA-TYPE ATPASE FAMILY PROTEIN _ ANKYRIN REPEAT FAMILY PROTEIN"/>
    <property type="match status" value="1"/>
</dbReference>
<dbReference type="RefSeq" id="WP_159444092.1">
    <property type="nucleotide sequence ID" value="NZ_CACZYW010000013.1"/>
</dbReference>
<dbReference type="CDD" id="cd00009">
    <property type="entry name" value="AAA"/>
    <property type="match status" value="1"/>
</dbReference>
<feature type="domain" description="AAA+ ATPase" evidence="5">
    <location>
        <begin position="309"/>
        <end position="448"/>
    </location>
</feature>
<dbReference type="AlphaFoldDB" id="A0A1T4MCZ1"/>
<sequence>MEIKNLKSIISECILYADDISNDSNIYPEGSKMPLKDLLRYDMLMFLGYLYDPEAQMIADQVEFIRVNLRMVISEEKFVEFVENKCNDPEFLSMQPRSLVFFIDVDKMNNERSELSVSKSKFVVDCFRKLGEGFINYDDVSNEIKERLSSYMQFLYDTLIEEGVMKERRLKPREESQAPKINPIEDKNREPVKSKTVSTFDAATGKFVTKEKIMSSGYNLIKKRADDVSQYANFISEEDKDSTKRGKNKVGANRHDGFSDDVELSLDDLIKKLKDLTGLDDVKQDVLHLVNIIKVRKLREMKGYRVPEMSFHLVFTGNPGTGKTTVARLIARIYKQLGVVSRGQFVEVDRSGLVDHSPGGTAIKTTAVIDKAIGGILFLDEAYTLTNYKDVGDYGQEAVDTLLKRMEDDRDDLIVIVAGYTDRMHEFIESNPGLRSRFNKYIFFRDYKSSELMTIFKLMCKENDYVLTDNAAFIAETYLRGLADEKTENFANARLVRNYFERCVDRQATRICDDADINEDDLVTFIREDMIEGGAVGQIGKEEF</sequence>
<evidence type="ECO:0000313" key="7">
    <source>
        <dbReference type="Proteomes" id="UP000189857"/>
    </source>
</evidence>
<keyword evidence="3" id="KW-0067">ATP-binding</keyword>
<evidence type="ECO:0000256" key="1">
    <source>
        <dbReference type="ARBA" id="ARBA00010378"/>
    </source>
</evidence>
<evidence type="ECO:0000256" key="2">
    <source>
        <dbReference type="ARBA" id="ARBA00022741"/>
    </source>
</evidence>
<dbReference type="InterPro" id="IPR003959">
    <property type="entry name" value="ATPase_AAA_core"/>
</dbReference>
<dbReference type="InterPro" id="IPR041627">
    <property type="entry name" value="AAA_lid_6"/>
</dbReference>
<dbReference type="InterPro" id="IPR027417">
    <property type="entry name" value="P-loop_NTPase"/>
</dbReference>
<dbReference type="Pfam" id="PF00004">
    <property type="entry name" value="AAA"/>
    <property type="match status" value="1"/>
</dbReference>
<proteinExistence type="inferred from homology"/>
<dbReference type="InterPro" id="IPR000641">
    <property type="entry name" value="CbxX/CfxQ"/>
</dbReference>
<organism evidence="6 7">
    <name type="scientific">Eubacterium ruminantium</name>
    <dbReference type="NCBI Taxonomy" id="42322"/>
    <lineage>
        <taxon>Bacteria</taxon>
        <taxon>Bacillati</taxon>
        <taxon>Bacillota</taxon>
        <taxon>Clostridia</taxon>
        <taxon>Eubacteriales</taxon>
        <taxon>Eubacteriaceae</taxon>
        <taxon>Eubacterium</taxon>
    </lineage>
</organism>
<evidence type="ECO:0000256" key="4">
    <source>
        <dbReference type="SAM" id="MobiDB-lite"/>
    </source>
</evidence>
<dbReference type="Gene3D" id="3.40.50.300">
    <property type="entry name" value="P-loop containing nucleotide triphosphate hydrolases"/>
    <property type="match status" value="1"/>
</dbReference>
<evidence type="ECO:0000313" key="6">
    <source>
        <dbReference type="EMBL" id="SJZ64813.1"/>
    </source>
</evidence>
<evidence type="ECO:0000256" key="3">
    <source>
        <dbReference type="ARBA" id="ARBA00022840"/>
    </source>
</evidence>
<gene>
    <name evidence="6" type="ORF">SAMN02745110_01162</name>
</gene>
<dbReference type="InterPro" id="IPR050773">
    <property type="entry name" value="CbxX/CfxQ_RuBisCO_ESX"/>
</dbReference>
<dbReference type="GO" id="GO:0016887">
    <property type="term" value="F:ATP hydrolysis activity"/>
    <property type="evidence" value="ECO:0007669"/>
    <property type="project" value="InterPro"/>
</dbReference>
<dbReference type="Pfam" id="PF17866">
    <property type="entry name" value="AAA_lid_6"/>
    <property type="match status" value="1"/>
</dbReference>
<dbReference type="PRINTS" id="PR00819">
    <property type="entry name" value="CBXCFQXSUPER"/>
</dbReference>